<dbReference type="PANTHER" id="PTHR12001">
    <property type="entry name" value="GERANYLGERANYL PYROPHOSPHATE SYNTHASE"/>
    <property type="match status" value="1"/>
</dbReference>
<evidence type="ECO:0000256" key="10">
    <source>
        <dbReference type="ARBA" id="ARBA00033096"/>
    </source>
</evidence>
<evidence type="ECO:0000256" key="11">
    <source>
        <dbReference type="SAM" id="MobiDB-lite"/>
    </source>
</evidence>
<dbReference type="InterPro" id="IPR000092">
    <property type="entry name" value="Polyprenyl_synt"/>
</dbReference>
<reference evidence="12" key="1">
    <citation type="submission" date="2020-11" db="EMBL/GenBank/DDBJ databases">
        <authorList>
            <consortium name="DOE Joint Genome Institute"/>
            <person name="Ahrendt S."/>
            <person name="Riley R."/>
            <person name="Andreopoulos W."/>
            <person name="LaButti K."/>
            <person name="Pangilinan J."/>
            <person name="Ruiz-duenas F.J."/>
            <person name="Barrasa J.M."/>
            <person name="Sanchez-Garcia M."/>
            <person name="Camarero S."/>
            <person name="Miyauchi S."/>
            <person name="Serrano A."/>
            <person name="Linde D."/>
            <person name="Babiker R."/>
            <person name="Drula E."/>
            <person name="Ayuso-Fernandez I."/>
            <person name="Pacheco R."/>
            <person name="Padilla G."/>
            <person name="Ferreira P."/>
            <person name="Barriuso J."/>
            <person name="Kellner H."/>
            <person name="Castanera R."/>
            <person name="Alfaro M."/>
            <person name="Ramirez L."/>
            <person name="Pisabarro A.G."/>
            <person name="Kuo A."/>
            <person name="Tritt A."/>
            <person name="Lipzen A."/>
            <person name="He G."/>
            <person name="Yan M."/>
            <person name="Ng V."/>
            <person name="Cullen D."/>
            <person name="Martin F."/>
            <person name="Rosso M.-N."/>
            <person name="Henrissat B."/>
            <person name="Hibbett D."/>
            <person name="Martinez A.T."/>
            <person name="Grigoriev I.V."/>
        </authorList>
    </citation>
    <scope>NUCLEOTIDE SEQUENCE</scope>
    <source>
        <strain evidence="12">AH 44721</strain>
    </source>
</reference>
<evidence type="ECO:0000256" key="8">
    <source>
        <dbReference type="ARBA" id="ARBA00032448"/>
    </source>
</evidence>
<dbReference type="GO" id="GO:0004659">
    <property type="term" value="F:prenyltransferase activity"/>
    <property type="evidence" value="ECO:0007669"/>
    <property type="project" value="InterPro"/>
</dbReference>
<evidence type="ECO:0000256" key="9">
    <source>
        <dbReference type="ARBA" id="ARBA00032873"/>
    </source>
</evidence>
<dbReference type="InterPro" id="IPR008949">
    <property type="entry name" value="Isoprenoid_synthase_dom_sf"/>
</dbReference>
<gene>
    <name evidence="12" type="ORF">CPB84DRAFT_1827074</name>
</gene>
<keyword evidence="13" id="KW-1185">Reference proteome</keyword>
<evidence type="ECO:0000313" key="12">
    <source>
        <dbReference type="EMBL" id="KAF8886448.1"/>
    </source>
</evidence>
<dbReference type="PROSITE" id="PS00723">
    <property type="entry name" value="POLYPRENYL_SYNTHASE_1"/>
    <property type="match status" value="1"/>
</dbReference>
<protein>
    <recommendedName>
        <fullName evidence="9">(2E,6E)-farnesyl diphosphate synthase</fullName>
    </recommendedName>
    <alternativeName>
        <fullName evidence="8">Dimethylallyltranstransferase</fullName>
    </alternativeName>
    <alternativeName>
        <fullName evidence="7">Farnesyl diphosphate synthase</fullName>
    </alternativeName>
    <alternativeName>
        <fullName evidence="5">Farnesyltranstransferase</fullName>
    </alternativeName>
    <alternativeName>
        <fullName evidence="10">Geranylgeranyl diphosphate synthase</fullName>
    </alternativeName>
    <alternativeName>
        <fullName evidence="6">Geranyltranstransferase</fullName>
    </alternativeName>
</protein>
<keyword evidence="3" id="KW-0479">Metal-binding</keyword>
<dbReference type="PANTHER" id="PTHR12001:SF44">
    <property type="entry name" value="GERANYLGERANYL PYROPHOSPHATE SYNTHASE"/>
    <property type="match status" value="1"/>
</dbReference>
<dbReference type="PROSITE" id="PS00444">
    <property type="entry name" value="POLYPRENYL_SYNTHASE_2"/>
    <property type="match status" value="1"/>
</dbReference>
<evidence type="ECO:0000256" key="4">
    <source>
        <dbReference type="ARBA" id="ARBA00022842"/>
    </source>
</evidence>
<dbReference type="InterPro" id="IPR023374">
    <property type="entry name" value="AttH-like_dom_sf"/>
</dbReference>
<name>A0A9P5NGK5_GYMJU</name>
<dbReference type="EMBL" id="JADNYJ010000096">
    <property type="protein sequence ID" value="KAF8886448.1"/>
    <property type="molecule type" value="Genomic_DNA"/>
</dbReference>
<evidence type="ECO:0000256" key="6">
    <source>
        <dbReference type="ARBA" id="ARBA00032380"/>
    </source>
</evidence>
<dbReference type="SUPFAM" id="SSF159245">
    <property type="entry name" value="AttH-like"/>
    <property type="match status" value="1"/>
</dbReference>
<keyword evidence="4" id="KW-0460">Magnesium</keyword>
<dbReference type="Gene3D" id="1.10.600.10">
    <property type="entry name" value="Farnesyl Diphosphate Synthase"/>
    <property type="match status" value="1"/>
</dbReference>
<comment type="caution">
    <text evidence="12">The sequence shown here is derived from an EMBL/GenBank/DDBJ whole genome shotgun (WGS) entry which is preliminary data.</text>
</comment>
<evidence type="ECO:0000256" key="1">
    <source>
        <dbReference type="ARBA" id="ARBA00001946"/>
    </source>
</evidence>
<organism evidence="12 13">
    <name type="scientific">Gymnopilus junonius</name>
    <name type="common">Spectacular rustgill mushroom</name>
    <name type="synonym">Gymnopilus spectabilis subsp. junonius</name>
    <dbReference type="NCBI Taxonomy" id="109634"/>
    <lineage>
        <taxon>Eukaryota</taxon>
        <taxon>Fungi</taxon>
        <taxon>Dikarya</taxon>
        <taxon>Basidiomycota</taxon>
        <taxon>Agaricomycotina</taxon>
        <taxon>Agaricomycetes</taxon>
        <taxon>Agaricomycetidae</taxon>
        <taxon>Agaricales</taxon>
        <taxon>Agaricineae</taxon>
        <taxon>Hymenogastraceae</taxon>
        <taxon>Gymnopilus</taxon>
    </lineage>
</organism>
<sequence>MPEFNLTFHQLRMASTVVIPLPLATRRWSKSFRIHLILEEDRTSAAVNHPQAQSDVHSHVVQFAISLLPVTATTTGVVLNASNQPSSKGRYFSTSAMDSNHLHHLQRTMQADTLMDPFIRSSFLDMLEKGKVPAPDRLLADDSVSVLTEGSVVLDLKYDDLARMERRVDGDGTSAEEVYRVTAHAQDGSYGFDLDLILPIERGPIHYELDSGAGHSVVPRCDVSGTLRLDAPGLRVVRDGNWRECWRRDQVTGNETESSWISAALQLSHGWDIKLHTLWDVNVLDGSATLRVKKAFLVSPQGKLTICQEYDLEALDTWSSMSTLNDYGTKFKLNIPEMKVELTLNAAFPQQEFGTICEGRAYWKGRVEVTGKLGEDSVDGLGFVEIRPAQYIASLEKYLKRAALLTTLEVSKIYPERLLSPEHAMKTFGFNSTDYVGTSDSGSSAVSNPVSDSSPLRYMQNVSLDILYQHVFAPVRHLINGTGKSWRSYMSMLSISILGCDPEPYRPLVAAIELVHTGTLIIDDIQDESPIRRGVPAVHTVWGLASAINAGEAAYFAFHTAIQSIPDLTAETKLGVLEIFFETMRFAHAGQALDIAGQQQSLLDDILAGKTEPAALERCILSVHRLKTAVVVGNIAKMAALFAGAKSEQTKVLAAQWERVGLAFQIVDDVYDMRRGSQVQNQKEEQRTGNPAQKPLKRRGDDIRSGKISIPIAKAGQMMPLEEAKWVWETVLSKPEDDETTKNVIDKLEEYGVVEKCIEDAQRMVDESWAAVEEHLEDNQAKVFAHALCRYMGEYHSI</sequence>
<evidence type="ECO:0000256" key="2">
    <source>
        <dbReference type="ARBA" id="ARBA00006706"/>
    </source>
</evidence>
<proteinExistence type="inferred from homology"/>
<evidence type="ECO:0000256" key="3">
    <source>
        <dbReference type="ARBA" id="ARBA00022723"/>
    </source>
</evidence>
<evidence type="ECO:0000256" key="7">
    <source>
        <dbReference type="ARBA" id="ARBA00032424"/>
    </source>
</evidence>
<accession>A0A9P5NGK5</accession>
<dbReference type="SUPFAM" id="SSF48576">
    <property type="entry name" value="Terpenoid synthases"/>
    <property type="match status" value="1"/>
</dbReference>
<evidence type="ECO:0000313" key="13">
    <source>
        <dbReference type="Proteomes" id="UP000724874"/>
    </source>
</evidence>
<dbReference type="SFLD" id="SFLDS00005">
    <property type="entry name" value="Isoprenoid_Synthase_Type_I"/>
    <property type="match status" value="1"/>
</dbReference>
<dbReference type="Pfam" id="PF00348">
    <property type="entry name" value="polyprenyl_synt"/>
    <property type="match status" value="1"/>
</dbReference>
<dbReference type="InterPro" id="IPR033749">
    <property type="entry name" value="Polyprenyl_synt_CS"/>
</dbReference>
<feature type="region of interest" description="Disordered" evidence="11">
    <location>
        <begin position="677"/>
        <end position="702"/>
    </location>
</feature>
<evidence type="ECO:0000256" key="5">
    <source>
        <dbReference type="ARBA" id="ARBA00032052"/>
    </source>
</evidence>
<dbReference type="Gene3D" id="2.40.370.10">
    <property type="entry name" value="AttH-like domain"/>
    <property type="match status" value="1"/>
</dbReference>
<comment type="cofactor">
    <cofactor evidence="1">
        <name>Mg(2+)</name>
        <dbReference type="ChEBI" id="CHEBI:18420"/>
    </cofactor>
</comment>
<dbReference type="GO" id="GO:0046872">
    <property type="term" value="F:metal ion binding"/>
    <property type="evidence" value="ECO:0007669"/>
    <property type="project" value="UniProtKB-KW"/>
</dbReference>
<dbReference type="GO" id="GO:0008299">
    <property type="term" value="P:isoprenoid biosynthetic process"/>
    <property type="evidence" value="ECO:0007669"/>
    <property type="project" value="InterPro"/>
</dbReference>
<dbReference type="Pfam" id="PF17186">
    <property type="entry name" value="Lipocalin_9"/>
    <property type="match status" value="1"/>
</dbReference>
<dbReference type="OrthoDB" id="6921389at2759"/>
<comment type="similarity">
    <text evidence="2">Belongs to the FPP/GGPP synthase family.</text>
</comment>
<dbReference type="AlphaFoldDB" id="A0A9P5NGK5"/>
<dbReference type="Proteomes" id="UP000724874">
    <property type="component" value="Unassembled WGS sequence"/>
</dbReference>